<name>A0AAD7Y690_MYTSE</name>
<dbReference type="Pfam" id="PF00078">
    <property type="entry name" value="RVT_1"/>
    <property type="match status" value="1"/>
</dbReference>
<evidence type="ECO:0000313" key="2">
    <source>
        <dbReference type="EMBL" id="KAJ8704091.1"/>
    </source>
</evidence>
<evidence type="ECO:0000313" key="3">
    <source>
        <dbReference type="Proteomes" id="UP001231518"/>
    </source>
</evidence>
<reference evidence="2" key="1">
    <citation type="submission" date="2023-03" db="EMBL/GenBank/DDBJ databases">
        <title>Chromosome-level genomes of two armyworms, Mythimna separata and Mythimna loreyi, provide insights into the biosynthesis and reception of sex pheromones.</title>
        <authorList>
            <person name="Zhao H."/>
        </authorList>
    </citation>
    <scope>NUCLEOTIDE SEQUENCE</scope>
    <source>
        <strain evidence="2">BeijingLab</strain>
        <tissue evidence="2">Pupa</tissue>
    </source>
</reference>
<dbReference type="PROSITE" id="PS50878">
    <property type="entry name" value="RT_POL"/>
    <property type="match status" value="1"/>
</dbReference>
<evidence type="ECO:0000259" key="1">
    <source>
        <dbReference type="PROSITE" id="PS50878"/>
    </source>
</evidence>
<dbReference type="Proteomes" id="UP001231518">
    <property type="component" value="Chromosome 31"/>
</dbReference>
<feature type="domain" description="Reverse transcriptase" evidence="1">
    <location>
        <begin position="34"/>
        <end position="154"/>
    </location>
</feature>
<keyword evidence="3" id="KW-1185">Reference proteome</keyword>
<dbReference type="AlphaFoldDB" id="A0AAD7Y690"/>
<proteinExistence type="predicted"/>
<accession>A0AAD7Y690</accession>
<sequence length="154" mass="17453">MANKKSCGFDDLPVSILKDNIDLLTVPLSIFYNKCFEKAVFPDQFKLAKVIPIFKKGSKTDPKNYRPISLLPTLSKVFEKIIKHRLMIHLNMNNIINLRQFGYQKGVGCSDAINTLINDIMNKINNKLKVAGLFIGLSSAFDTIDYDLLITKLE</sequence>
<protein>
    <recommendedName>
        <fullName evidence="1">Reverse transcriptase domain-containing protein</fullName>
    </recommendedName>
</protein>
<comment type="caution">
    <text evidence="2">The sequence shown here is derived from an EMBL/GenBank/DDBJ whole genome shotgun (WGS) entry which is preliminary data.</text>
</comment>
<dbReference type="EMBL" id="JARGEI010000032">
    <property type="protein sequence ID" value="KAJ8704091.1"/>
    <property type="molecule type" value="Genomic_DNA"/>
</dbReference>
<dbReference type="PANTHER" id="PTHR19446">
    <property type="entry name" value="REVERSE TRANSCRIPTASES"/>
    <property type="match status" value="1"/>
</dbReference>
<gene>
    <name evidence="2" type="ORF">PYW07_013385</name>
</gene>
<organism evidence="2 3">
    <name type="scientific">Mythimna separata</name>
    <name type="common">Oriental armyworm</name>
    <name type="synonym">Pseudaletia separata</name>
    <dbReference type="NCBI Taxonomy" id="271217"/>
    <lineage>
        <taxon>Eukaryota</taxon>
        <taxon>Metazoa</taxon>
        <taxon>Ecdysozoa</taxon>
        <taxon>Arthropoda</taxon>
        <taxon>Hexapoda</taxon>
        <taxon>Insecta</taxon>
        <taxon>Pterygota</taxon>
        <taxon>Neoptera</taxon>
        <taxon>Endopterygota</taxon>
        <taxon>Lepidoptera</taxon>
        <taxon>Glossata</taxon>
        <taxon>Ditrysia</taxon>
        <taxon>Noctuoidea</taxon>
        <taxon>Noctuidae</taxon>
        <taxon>Noctuinae</taxon>
        <taxon>Hadenini</taxon>
        <taxon>Mythimna</taxon>
    </lineage>
</organism>
<dbReference type="InterPro" id="IPR000477">
    <property type="entry name" value="RT_dom"/>
</dbReference>